<accession>A0A081FVD6</accession>
<dbReference type="AlphaFoldDB" id="A0A081FVD6"/>
<dbReference type="EMBL" id="JMQN01000048">
    <property type="protein sequence ID" value="KEA62491.1"/>
    <property type="molecule type" value="Genomic_DNA"/>
</dbReference>
<evidence type="ECO:0000313" key="1">
    <source>
        <dbReference type="EMBL" id="KEA62491.1"/>
    </source>
</evidence>
<protein>
    <submittedName>
        <fullName evidence="1">Uncharacterized protein</fullName>
    </submittedName>
</protein>
<proteinExistence type="predicted"/>
<comment type="caution">
    <text evidence="1">The sequence shown here is derived from an EMBL/GenBank/DDBJ whole genome shotgun (WGS) entry which is preliminary data.</text>
</comment>
<reference evidence="1 2" key="1">
    <citation type="submission" date="2014-04" db="EMBL/GenBank/DDBJ databases">
        <title>Marinobacterium kochiensis sp. nov., isolated from sediment sample collected from Kochi backwaters in Kerala, India.</title>
        <authorList>
            <person name="Singh A."/>
            <person name="Pinnaka A.K."/>
        </authorList>
    </citation>
    <scope>NUCLEOTIDE SEQUENCE [LARGE SCALE GENOMIC DNA]</scope>
    <source>
        <strain evidence="1 2">AK27</strain>
    </source>
</reference>
<dbReference type="PATRIC" id="fig|1232683.4.peg.3328"/>
<name>A0A081FVD6_9GAMM</name>
<dbReference type="Proteomes" id="UP000028252">
    <property type="component" value="Unassembled WGS sequence"/>
</dbReference>
<keyword evidence="2" id="KW-1185">Reference proteome</keyword>
<organism evidence="1 2">
    <name type="scientific">Marinobacterium lacunae</name>
    <dbReference type="NCBI Taxonomy" id="1232683"/>
    <lineage>
        <taxon>Bacteria</taxon>
        <taxon>Pseudomonadati</taxon>
        <taxon>Pseudomonadota</taxon>
        <taxon>Gammaproteobacteria</taxon>
        <taxon>Oceanospirillales</taxon>
        <taxon>Oceanospirillaceae</taxon>
        <taxon>Marinobacterium</taxon>
    </lineage>
</organism>
<gene>
    <name evidence="1" type="ORF">ADIMK_3382</name>
</gene>
<sequence>MKQLKFQPVTNTPRDLSNFKEVMAFLAEVSDQLKSSVPEDLNLYSASGA</sequence>
<evidence type="ECO:0000313" key="2">
    <source>
        <dbReference type="Proteomes" id="UP000028252"/>
    </source>
</evidence>